<accession>A0ABT3DUY9</accession>
<feature type="transmembrane region" description="Helical" evidence="1">
    <location>
        <begin position="28"/>
        <end position="52"/>
    </location>
</feature>
<evidence type="ECO:0008006" key="4">
    <source>
        <dbReference type="Google" id="ProtNLM"/>
    </source>
</evidence>
<dbReference type="EMBL" id="JANFWR010000010">
    <property type="protein sequence ID" value="MCW0399326.1"/>
    <property type="molecule type" value="Genomic_DNA"/>
</dbReference>
<feature type="transmembrane region" description="Helical" evidence="1">
    <location>
        <begin position="64"/>
        <end position="90"/>
    </location>
</feature>
<keyword evidence="3" id="KW-1185">Reference proteome</keyword>
<keyword evidence="1" id="KW-0472">Membrane</keyword>
<sequence length="103" mass="11139">MYGRSTTPISDALQQLVPWTAYNGEIPMAHIVLVITVLTATAMMSIFVVSLLTRQSKQDAWKNAALIPAGIPLVLGILTVPAALFIWGLAMFRAFRPSKRGAA</sequence>
<keyword evidence="1" id="KW-1133">Transmembrane helix</keyword>
<reference evidence="2 3" key="1">
    <citation type="submission" date="2022-06" db="EMBL/GenBank/DDBJ databases">
        <title>Dynamics of rice microbiomes reveals core vertical transmitted seed endophytes.</title>
        <authorList>
            <person name="Liao K."/>
            <person name="Zhang X."/>
        </authorList>
    </citation>
    <scope>NUCLEOTIDE SEQUENCE [LARGE SCALE GENOMIC DNA]</scope>
    <source>
        <strain evidence="2 3">YT10-10-1</strain>
    </source>
</reference>
<evidence type="ECO:0000313" key="3">
    <source>
        <dbReference type="Proteomes" id="UP001320843"/>
    </source>
</evidence>
<name>A0ABT3DUY9_9XANT</name>
<gene>
    <name evidence="2" type="ORF">NB700_001882</name>
</gene>
<dbReference type="Proteomes" id="UP001320843">
    <property type="component" value="Unassembled WGS sequence"/>
</dbReference>
<evidence type="ECO:0000256" key="1">
    <source>
        <dbReference type="SAM" id="Phobius"/>
    </source>
</evidence>
<proteinExistence type="predicted"/>
<keyword evidence="1" id="KW-0812">Transmembrane</keyword>
<evidence type="ECO:0000313" key="2">
    <source>
        <dbReference type="EMBL" id="MCW0399326.1"/>
    </source>
</evidence>
<organism evidence="2 3">
    <name type="scientific">Xanthomonas sacchari</name>
    <dbReference type="NCBI Taxonomy" id="56458"/>
    <lineage>
        <taxon>Bacteria</taxon>
        <taxon>Pseudomonadati</taxon>
        <taxon>Pseudomonadota</taxon>
        <taxon>Gammaproteobacteria</taxon>
        <taxon>Lysobacterales</taxon>
        <taxon>Lysobacteraceae</taxon>
        <taxon>Xanthomonas</taxon>
    </lineage>
</organism>
<protein>
    <recommendedName>
        <fullName evidence="4">Cardiolipin synthase N-terminal domain-containing protein</fullName>
    </recommendedName>
</protein>
<comment type="caution">
    <text evidence="2">The sequence shown here is derived from an EMBL/GenBank/DDBJ whole genome shotgun (WGS) entry which is preliminary data.</text>
</comment>